<gene>
    <name evidence="7" type="ORF">HPP92_022097</name>
</gene>
<sequence length="502" mass="56976">MEMNKCMQLLALLLCFVSLASGIDRSQFPPDFLFGTSTSYYQIEGGYLEGNKSLSNWDVFTHIPGKIKDGTNGDVADDHLHHYKVDLELMHFLGVNSYRFSISWSRVLPRGRFGDVNPQGILFYNNLIDALLLKGIQPFVTLSHYDIPQELEDRYGAWLNSQIQEDFAYFAEVCFKAFGEKVKYWSTFNEPNVMVRKGYQDGMYPPSRCSEPYGHCSDGNSDIETYIAAHNVILSHASAVEIYRRKYQGKQGGLIGIVMSTTWYVPYADTPNERAAAARATAFDIAWFLDPIIYGTYPPEMSQILGSKLPNFSPRDKQKLKANLDFIGINHYTSMYAKDCLFSACNLGPFEGNGSVLSIGYRNGLPIGPMTAMPDFYFTPFGMENIVLYVMERYNNLPMFITENGFASSGSSSTEELLNDHDRVKFLSSYLYSLSNAINKGADVRGYFIWSLLDNFEWLYGYSKRFGIFHVDYITQKRTPKQSAMWYKDFLGGHKITSLASS</sequence>
<dbReference type="AlphaFoldDB" id="A0A835UD93"/>
<keyword evidence="8" id="KW-1185">Reference proteome</keyword>
<dbReference type="PANTHER" id="PTHR10353">
    <property type="entry name" value="GLYCOSYL HYDROLASE"/>
    <property type="match status" value="1"/>
</dbReference>
<comment type="caution">
    <text evidence="7">The sequence shown here is derived from an EMBL/GenBank/DDBJ whole genome shotgun (WGS) entry which is preliminary data.</text>
</comment>
<evidence type="ECO:0000256" key="6">
    <source>
        <dbReference type="SAM" id="SignalP"/>
    </source>
</evidence>
<proteinExistence type="inferred from homology"/>
<evidence type="ECO:0000256" key="2">
    <source>
        <dbReference type="ARBA" id="ARBA00022729"/>
    </source>
</evidence>
<dbReference type="GO" id="GO:0033907">
    <property type="term" value="F:beta-D-fucosidase activity"/>
    <property type="evidence" value="ECO:0007669"/>
    <property type="project" value="UniProtKB-ARBA"/>
</dbReference>
<keyword evidence="3" id="KW-0378">Hydrolase</keyword>
<evidence type="ECO:0008006" key="9">
    <source>
        <dbReference type="Google" id="ProtNLM"/>
    </source>
</evidence>
<dbReference type="InterPro" id="IPR018120">
    <property type="entry name" value="Glyco_hydro_1_AS"/>
</dbReference>
<dbReference type="PRINTS" id="PR00131">
    <property type="entry name" value="GLHYDRLASE1"/>
</dbReference>
<reference evidence="7 8" key="1">
    <citation type="journal article" date="2020" name="Nat. Food">
        <title>A phased Vanilla planifolia genome enables genetic improvement of flavour and production.</title>
        <authorList>
            <person name="Hasing T."/>
            <person name="Tang H."/>
            <person name="Brym M."/>
            <person name="Khazi F."/>
            <person name="Huang T."/>
            <person name="Chambers A.H."/>
        </authorList>
    </citation>
    <scope>NUCLEOTIDE SEQUENCE [LARGE SCALE GENOMIC DNA]</scope>
    <source>
        <tissue evidence="7">Leaf</tissue>
    </source>
</reference>
<organism evidence="7 8">
    <name type="scientific">Vanilla planifolia</name>
    <name type="common">Vanilla</name>
    <dbReference type="NCBI Taxonomy" id="51239"/>
    <lineage>
        <taxon>Eukaryota</taxon>
        <taxon>Viridiplantae</taxon>
        <taxon>Streptophyta</taxon>
        <taxon>Embryophyta</taxon>
        <taxon>Tracheophyta</taxon>
        <taxon>Spermatophyta</taxon>
        <taxon>Magnoliopsida</taxon>
        <taxon>Liliopsida</taxon>
        <taxon>Asparagales</taxon>
        <taxon>Orchidaceae</taxon>
        <taxon>Vanilloideae</taxon>
        <taxon>Vanilleae</taxon>
        <taxon>Vanilla</taxon>
    </lineage>
</organism>
<evidence type="ECO:0000256" key="5">
    <source>
        <dbReference type="RuleBase" id="RU003690"/>
    </source>
</evidence>
<evidence type="ECO:0000256" key="3">
    <source>
        <dbReference type="ARBA" id="ARBA00022801"/>
    </source>
</evidence>
<dbReference type="GO" id="GO:0005975">
    <property type="term" value="P:carbohydrate metabolic process"/>
    <property type="evidence" value="ECO:0007669"/>
    <property type="project" value="InterPro"/>
</dbReference>
<evidence type="ECO:0000313" key="8">
    <source>
        <dbReference type="Proteomes" id="UP000636800"/>
    </source>
</evidence>
<dbReference type="EMBL" id="JADCNL010000012">
    <property type="protein sequence ID" value="KAG0456940.1"/>
    <property type="molecule type" value="Genomic_DNA"/>
</dbReference>
<dbReference type="GO" id="GO:0004565">
    <property type="term" value="F:beta-galactosidase activity"/>
    <property type="evidence" value="ECO:0007669"/>
    <property type="project" value="UniProtKB-ARBA"/>
</dbReference>
<evidence type="ECO:0000256" key="1">
    <source>
        <dbReference type="ARBA" id="ARBA00010838"/>
    </source>
</evidence>
<dbReference type="Proteomes" id="UP000636800">
    <property type="component" value="Chromosome 12"/>
</dbReference>
<dbReference type="SUPFAM" id="SSF51445">
    <property type="entry name" value="(Trans)glycosidases"/>
    <property type="match status" value="1"/>
</dbReference>
<name>A0A835UD93_VANPL</name>
<dbReference type="GO" id="GO:0008422">
    <property type="term" value="F:beta-glucosidase activity"/>
    <property type="evidence" value="ECO:0007669"/>
    <property type="project" value="UniProtKB-ARBA"/>
</dbReference>
<evidence type="ECO:0000313" key="7">
    <source>
        <dbReference type="EMBL" id="KAG0456940.1"/>
    </source>
</evidence>
<evidence type="ECO:0000256" key="4">
    <source>
        <dbReference type="PROSITE-ProRule" id="PRU10055"/>
    </source>
</evidence>
<dbReference type="FunFam" id="3.20.20.80:FF:000020">
    <property type="entry name" value="Beta-glucosidase 12"/>
    <property type="match status" value="1"/>
</dbReference>
<feature type="active site" description="Nucleophile" evidence="4">
    <location>
        <position position="403"/>
    </location>
</feature>
<protein>
    <recommendedName>
        <fullName evidence="9">Beta-glucosidase 18-like</fullName>
    </recommendedName>
</protein>
<dbReference type="InterPro" id="IPR017853">
    <property type="entry name" value="GH"/>
</dbReference>
<feature type="chain" id="PRO_5032847584" description="Beta-glucosidase 18-like" evidence="6">
    <location>
        <begin position="23"/>
        <end position="502"/>
    </location>
</feature>
<dbReference type="InterPro" id="IPR001360">
    <property type="entry name" value="Glyco_hydro_1"/>
</dbReference>
<dbReference type="Pfam" id="PF00232">
    <property type="entry name" value="Glyco_hydro_1"/>
    <property type="match status" value="1"/>
</dbReference>
<dbReference type="PANTHER" id="PTHR10353:SF236">
    <property type="entry name" value="BETA-GLUCOSIDASE 18"/>
    <property type="match status" value="1"/>
</dbReference>
<accession>A0A835UD93</accession>
<dbReference type="PROSITE" id="PS00572">
    <property type="entry name" value="GLYCOSYL_HYDROL_F1_1"/>
    <property type="match status" value="1"/>
</dbReference>
<comment type="similarity">
    <text evidence="1 5">Belongs to the glycosyl hydrolase 1 family.</text>
</comment>
<keyword evidence="2 6" id="KW-0732">Signal</keyword>
<feature type="signal peptide" evidence="6">
    <location>
        <begin position="1"/>
        <end position="22"/>
    </location>
</feature>
<dbReference type="Gene3D" id="3.20.20.80">
    <property type="entry name" value="Glycosidases"/>
    <property type="match status" value="1"/>
</dbReference>
<dbReference type="OrthoDB" id="288590at2759"/>